<keyword evidence="8" id="KW-0067">ATP-binding</keyword>
<dbReference type="InterPro" id="IPR005467">
    <property type="entry name" value="His_kinase_dom"/>
</dbReference>
<dbReference type="Proteomes" id="UP000317496">
    <property type="component" value="Chromosome"/>
</dbReference>
<dbReference type="InterPro" id="IPR035965">
    <property type="entry name" value="PAS-like_dom_sf"/>
</dbReference>
<sequence>MILSTIQISAALAPLLVALACLMAWRYLDGGRHLLFWALGHALLALAFLLLAVTPLGLGSGLTMVATLCTVSSAIVLASGIRVLVGYGDRLIYALLAGVAVTVAVVAAQRLGHYAIYTSAPFVSLLCFFYGGTLLLLKQRSIFYTVTGIILLARGGLSLIYTMRLVDRSTSMDSALALSILLIMLTGLGLMMIEFDNARRSERRARDAEHETAQFLEALLNAMPATMSYKDRDLRYRMMNRRMRELRQANNVEYMGRTWSEIVGPSAAAVIEDIDRRLLETGEPTHMEQAWTGPDGRPIVLFALKVPLRDTEGRVMGIITCGIDISRLKETEAQLIEQREAAEGASRAKSAFLSNMSHELRTPLNAIIGFAQMLSGGYAGPLSERQLGYAANVQESGEHLLRLVNDILDLSRLESGRLDIRIESCSFDQIAQSALAMVQPQARQAEITLSCAPTDLTLHADPRALTQILVNLLGNAVKFSRPQGSVSLEASKDNGIIRIRVRDTGIGMSESESRAMSQPLHLHRIDVYRTRANSGAGLGLSICRSLVELHGGRLEILSQPGKGTTVDVLLPG</sequence>
<dbReference type="PANTHER" id="PTHR43711:SF26">
    <property type="entry name" value="SENSOR HISTIDINE KINASE RCSC"/>
    <property type="match status" value="1"/>
</dbReference>
<comment type="catalytic activity">
    <reaction evidence="1">
        <text>ATP + protein L-histidine = ADP + protein N-phospho-L-histidine.</text>
        <dbReference type="EC" id="2.7.13.3"/>
    </reaction>
</comment>
<dbReference type="NCBIfam" id="TIGR00229">
    <property type="entry name" value="sensory_box"/>
    <property type="match status" value="1"/>
</dbReference>
<feature type="transmembrane region" description="Helical" evidence="11">
    <location>
        <begin position="6"/>
        <end position="28"/>
    </location>
</feature>
<comment type="subcellular location">
    <subcellularLocation>
        <location evidence="2">Membrane</location>
    </subcellularLocation>
</comment>
<feature type="transmembrane region" description="Helical" evidence="11">
    <location>
        <begin position="64"/>
        <end position="84"/>
    </location>
</feature>
<feature type="transmembrane region" description="Helical" evidence="11">
    <location>
        <begin position="114"/>
        <end position="137"/>
    </location>
</feature>
<dbReference type="InterPro" id="IPR036097">
    <property type="entry name" value="HisK_dim/P_sf"/>
</dbReference>
<dbReference type="SUPFAM" id="SSF47384">
    <property type="entry name" value="Homodimeric domain of signal transducing histidine kinase"/>
    <property type="match status" value="1"/>
</dbReference>
<dbReference type="GO" id="GO:0016020">
    <property type="term" value="C:membrane"/>
    <property type="evidence" value="ECO:0007669"/>
    <property type="project" value="UniProtKB-SubCell"/>
</dbReference>
<keyword evidence="4" id="KW-0597">Phosphoprotein</keyword>
<dbReference type="GO" id="GO:0005524">
    <property type="term" value="F:ATP binding"/>
    <property type="evidence" value="ECO:0007669"/>
    <property type="project" value="UniProtKB-KW"/>
</dbReference>
<evidence type="ECO:0000256" key="2">
    <source>
        <dbReference type="ARBA" id="ARBA00004370"/>
    </source>
</evidence>
<dbReference type="CDD" id="cd00082">
    <property type="entry name" value="HisKA"/>
    <property type="match status" value="1"/>
</dbReference>
<reference evidence="14 15" key="1">
    <citation type="submission" date="2019-07" db="EMBL/GenBank/DDBJ databases">
        <title>Genome sequencing for Ferrovibrio sp. K5.</title>
        <authorList>
            <person name="Park S.-J."/>
        </authorList>
    </citation>
    <scope>NUCLEOTIDE SEQUENCE [LARGE SCALE GENOMIC DNA]</scope>
    <source>
        <strain evidence="14 15">K5</strain>
    </source>
</reference>
<evidence type="ECO:0000256" key="1">
    <source>
        <dbReference type="ARBA" id="ARBA00000085"/>
    </source>
</evidence>
<evidence type="ECO:0000313" key="15">
    <source>
        <dbReference type="Proteomes" id="UP000317496"/>
    </source>
</evidence>
<gene>
    <name evidence="14" type="ORF">FNB15_08185</name>
</gene>
<dbReference type="PROSITE" id="PS50109">
    <property type="entry name" value="HIS_KIN"/>
    <property type="match status" value="1"/>
</dbReference>
<feature type="transmembrane region" description="Helical" evidence="11">
    <location>
        <begin position="175"/>
        <end position="195"/>
    </location>
</feature>
<evidence type="ECO:0000256" key="4">
    <source>
        <dbReference type="ARBA" id="ARBA00022553"/>
    </source>
</evidence>
<evidence type="ECO:0000256" key="8">
    <source>
        <dbReference type="ARBA" id="ARBA00022840"/>
    </source>
</evidence>
<feature type="transmembrane region" description="Helical" evidence="11">
    <location>
        <begin position="142"/>
        <end position="163"/>
    </location>
</feature>
<evidence type="ECO:0000259" key="12">
    <source>
        <dbReference type="PROSITE" id="PS50109"/>
    </source>
</evidence>
<keyword evidence="7" id="KW-0418">Kinase</keyword>
<dbReference type="Gene3D" id="3.30.565.10">
    <property type="entry name" value="Histidine kinase-like ATPase, C-terminal domain"/>
    <property type="match status" value="1"/>
</dbReference>
<evidence type="ECO:0000313" key="14">
    <source>
        <dbReference type="EMBL" id="QDO97248.1"/>
    </source>
</evidence>
<dbReference type="EC" id="2.7.13.3" evidence="3"/>
<dbReference type="Pfam" id="PF02518">
    <property type="entry name" value="HATPase_c"/>
    <property type="match status" value="1"/>
</dbReference>
<keyword evidence="11" id="KW-1133">Transmembrane helix</keyword>
<dbReference type="FunFam" id="1.10.287.130:FF:000038">
    <property type="entry name" value="Sensory transduction histidine kinase"/>
    <property type="match status" value="1"/>
</dbReference>
<evidence type="ECO:0000259" key="13">
    <source>
        <dbReference type="PROSITE" id="PS50113"/>
    </source>
</evidence>
<feature type="transmembrane region" description="Helical" evidence="11">
    <location>
        <begin position="35"/>
        <end position="58"/>
    </location>
</feature>
<dbReference type="SUPFAM" id="SSF55785">
    <property type="entry name" value="PYP-like sensor domain (PAS domain)"/>
    <property type="match status" value="1"/>
</dbReference>
<proteinExistence type="predicted"/>
<dbReference type="SMART" id="SM00387">
    <property type="entry name" value="HATPase_c"/>
    <property type="match status" value="1"/>
</dbReference>
<dbReference type="InterPro" id="IPR004358">
    <property type="entry name" value="Sig_transdc_His_kin-like_C"/>
</dbReference>
<feature type="domain" description="Histidine kinase" evidence="12">
    <location>
        <begin position="355"/>
        <end position="572"/>
    </location>
</feature>
<dbReference type="PANTHER" id="PTHR43711">
    <property type="entry name" value="TWO-COMPONENT HISTIDINE KINASE"/>
    <property type="match status" value="1"/>
</dbReference>
<dbReference type="InterPro" id="IPR050736">
    <property type="entry name" value="Sensor_HK_Regulatory"/>
</dbReference>
<name>A0A516H0E1_9PROT</name>
<dbReference type="PRINTS" id="PR00344">
    <property type="entry name" value="BCTRLSENSOR"/>
</dbReference>
<keyword evidence="6" id="KW-0547">Nucleotide-binding</keyword>
<evidence type="ECO:0000256" key="9">
    <source>
        <dbReference type="ARBA" id="ARBA00023012"/>
    </source>
</evidence>
<dbReference type="InterPro" id="IPR000700">
    <property type="entry name" value="PAS-assoc_C"/>
</dbReference>
<feature type="transmembrane region" description="Helical" evidence="11">
    <location>
        <begin position="91"/>
        <end position="108"/>
    </location>
</feature>
<accession>A0A516H0E1</accession>
<dbReference type="InterPro" id="IPR003661">
    <property type="entry name" value="HisK_dim/P_dom"/>
</dbReference>
<keyword evidence="5" id="KW-0808">Transferase</keyword>
<dbReference type="GO" id="GO:0000155">
    <property type="term" value="F:phosphorelay sensor kinase activity"/>
    <property type="evidence" value="ECO:0007669"/>
    <property type="project" value="InterPro"/>
</dbReference>
<evidence type="ECO:0000256" key="10">
    <source>
        <dbReference type="ARBA" id="ARBA00023136"/>
    </source>
</evidence>
<dbReference type="PROSITE" id="PS50113">
    <property type="entry name" value="PAC"/>
    <property type="match status" value="1"/>
</dbReference>
<evidence type="ECO:0000256" key="7">
    <source>
        <dbReference type="ARBA" id="ARBA00022777"/>
    </source>
</evidence>
<dbReference type="KEGG" id="fer:FNB15_08185"/>
<dbReference type="OrthoDB" id="8477705at2"/>
<keyword evidence="9" id="KW-0902">Two-component regulatory system</keyword>
<evidence type="ECO:0000256" key="5">
    <source>
        <dbReference type="ARBA" id="ARBA00022679"/>
    </source>
</evidence>
<dbReference type="AlphaFoldDB" id="A0A516H0E1"/>
<dbReference type="InterPro" id="IPR013656">
    <property type="entry name" value="PAS_4"/>
</dbReference>
<protein>
    <recommendedName>
        <fullName evidence="3">histidine kinase</fullName>
        <ecNumber evidence="3">2.7.13.3</ecNumber>
    </recommendedName>
</protein>
<keyword evidence="15" id="KW-1185">Reference proteome</keyword>
<evidence type="ECO:0000256" key="11">
    <source>
        <dbReference type="SAM" id="Phobius"/>
    </source>
</evidence>
<dbReference type="InterPro" id="IPR036890">
    <property type="entry name" value="HATPase_C_sf"/>
</dbReference>
<evidence type="ECO:0000256" key="3">
    <source>
        <dbReference type="ARBA" id="ARBA00012438"/>
    </source>
</evidence>
<dbReference type="InterPro" id="IPR003594">
    <property type="entry name" value="HATPase_dom"/>
</dbReference>
<keyword evidence="10 11" id="KW-0472">Membrane</keyword>
<dbReference type="Pfam" id="PF00512">
    <property type="entry name" value="HisKA"/>
    <property type="match status" value="1"/>
</dbReference>
<evidence type="ECO:0000256" key="6">
    <source>
        <dbReference type="ARBA" id="ARBA00022741"/>
    </source>
</evidence>
<organism evidence="14 15">
    <name type="scientific">Ferrovibrio terrae</name>
    <dbReference type="NCBI Taxonomy" id="2594003"/>
    <lineage>
        <taxon>Bacteria</taxon>
        <taxon>Pseudomonadati</taxon>
        <taxon>Pseudomonadota</taxon>
        <taxon>Alphaproteobacteria</taxon>
        <taxon>Rhodospirillales</taxon>
        <taxon>Rhodospirillaceae</taxon>
        <taxon>Ferrovibrio</taxon>
    </lineage>
</organism>
<dbReference type="Gene3D" id="3.30.450.20">
    <property type="entry name" value="PAS domain"/>
    <property type="match status" value="1"/>
</dbReference>
<dbReference type="SUPFAM" id="SSF55874">
    <property type="entry name" value="ATPase domain of HSP90 chaperone/DNA topoisomerase II/histidine kinase"/>
    <property type="match status" value="1"/>
</dbReference>
<dbReference type="SMART" id="SM00388">
    <property type="entry name" value="HisKA"/>
    <property type="match status" value="1"/>
</dbReference>
<keyword evidence="11" id="KW-0812">Transmembrane</keyword>
<dbReference type="InterPro" id="IPR000014">
    <property type="entry name" value="PAS"/>
</dbReference>
<dbReference type="EMBL" id="CP041636">
    <property type="protein sequence ID" value="QDO97248.1"/>
    <property type="molecule type" value="Genomic_DNA"/>
</dbReference>
<dbReference type="Gene3D" id="1.10.287.130">
    <property type="match status" value="1"/>
</dbReference>
<dbReference type="Pfam" id="PF08448">
    <property type="entry name" value="PAS_4"/>
    <property type="match status" value="1"/>
</dbReference>
<feature type="domain" description="PAC" evidence="13">
    <location>
        <begin position="285"/>
        <end position="337"/>
    </location>
</feature>
<dbReference type="RefSeq" id="WP_144068229.1">
    <property type="nucleotide sequence ID" value="NZ_CP041636.1"/>
</dbReference>